<evidence type="ECO:0000313" key="7">
    <source>
        <dbReference type="Proteomes" id="UP001067235"/>
    </source>
</evidence>
<dbReference type="Gene3D" id="3.40.50.720">
    <property type="entry name" value="NAD(P)-binding Rossmann-like Domain"/>
    <property type="match status" value="1"/>
</dbReference>
<dbReference type="EMBL" id="JAPWIE010000001">
    <property type="protein sequence ID" value="MCZ4548622.1"/>
    <property type="molecule type" value="Genomic_DNA"/>
</dbReference>
<dbReference type="Pfam" id="PF13561">
    <property type="entry name" value="adh_short_C2"/>
    <property type="match status" value="1"/>
</dbReference>
<dbReference type="InterPro" id="IPR002347">
    <property type="entry name" value="SDR_fam"/>
</dbReference>
<evidence type="ECO:0000256" key="5">
    <source>
        <dbReference type="ARBA" id="ARBA00047400"/>
    </source>
</evidence>
<evidence type="ECO:0000256" key="2">
    <source>
        <dbReference type="ARBA" id="ARBA00006484"/>
    </source>
</evidence>
<dbReference type="RefSeq" id="WP_301569113.1">
    <property type="nucleotide sequence ID" value="NZ_JAPWIE010000001.1"/>
</dbReference>
<dbReference type="PRINTS" id="PR00080">
    <property type="entry name" value="SDRFAMILY"/>
</dbReference>
<comment type="caution">
    <text evidence="6">The sequence shown here is derived from an EMBL/GenBank/DDBJ whole genome shotgun (WGS) entry which is preliminary data.</text>
</comment>
<evidence type="ECO:0000256" key="1">
    <source>
        <dbReference type="ARBA" id="ARBA00004191"/>
    </source>
</evidence>
<gene>
    <name evidence="6" type="ORF">O4213_01415</name>
</gene>
<dbReference type="Proteomes" id="UP001067235">
    <property type="component" value="Unassembled WGS sequence"/>
</dbReference>
<comment type="similarity">
    <text evidence="2">Belongs to the short-chain dehydrogenases/reductases (SDR) family.</text>
</comment>
<organism evidence="6 7">
    <name type="scientific">Gordonia rubripertincta</name>
    <name type="common">Rhodococcus corallinus</name>
    <dbReference type="NCBI Taxonomy" id="36822"/>
    <lineage>
        <taxon>Bacteria</taxon>
        <taxon>Bacillati</taxon>
        <taxon>Actinomycetota</taxon>
        <taxon>Actinomycetes</taxon>
        <taxon>Mycobacteriales</taxon>
        <taxon>Gordoniaceae</taxon>
        <taxon>Gordonia</taxon>
    </lineage>
</organism>
<protein>
    <recommendedName>
        <fullName evidence="4">3-oxoacyl-[acyl-carrier-protein] reductase MabA</fullName>
    </recommendedName>
</protein>
<dbReference type="PANTHER" id="PTHR42879:SF2">
    <property type="entry name" value="3-OXOACYL-[ACYL-CARRIER-PROTEIN] REDUCTASE FABG"/>
    <property type="match status" value="1"/>
</dbReference>
<dbReference type="PANTHER" id="PTHR42879">
    <property type="entry name" value="3-OXOACYL-(ACYL-CARRIER-PROTEIN) REDUCTASE"/>
    <property type="match status" value="1"/>
</dbReference>
<reference evidence="6" key="1">
    <citation type="submission" date="2022-12" db="EMBL/GenBank/DDBJ databases">
        <authorList>
            <person name="Krivoruchko A.V."/>
            <person name="Elkin A."/>
        </authorList>
    </citation>
    <scope>NUCLEOTIDE SEQUENCE</scope>
    <source>
        <strain evidence="6">IEGM 1388</strain>
    </source>
</reference>
<evidence type="ECO:0000313" key="6">
    <source>
        <dbReference type="EMBL" id="MCZ4548622.1"/>
    </source>
</evidence>
<comment type="subcellular location">
    <subcellularLocation>
        <location evidence="1">Secreted</location>
        <location evidence="1">Cell wall</location>
    </subcellularLocation>
</comment>
<comment type="catalytic activity">
    <reaction evidence="5">
        <text>a (3R)-hydroxyacyl-[ACP] + NADP(+) = a 3-oxoacyl-[ACP] + NADPH + H(+)</text>
        <dbReference type="Rhea" id="RHEA:17397"/>
        <dbReference type="Rhea" id="RHEA-COMP:9916"/>
        <dbReference type="Rhea" id="RHEA-COMP:9945"/>
        <dbReference type="ChEBI" id="CHEBI:15378"/>
        <dbReference type="ChEBI" id="CHEBI:57783"/>
        <dbReference type="ChEBI" id="CHEBI:58349"/>
        <dbReference type="ChEBI" id="CHEBI:78776"/>
        <dbReference type="ChEBI" id="CHEBI:78827"/>
        <dbReference type="EC" id="1.1.1.100"/>
    </reaction>
    <physiologicalReaction direction="right-to-left" evidence="5">
        <dbReference type="Rhea" id="RHEA:17399"/>
    </physiologicalReaction>
</comment>
<keyword evidence="3" id="KW-0964">Secreted</keyword>
<dbReference type="PRINTS" id="PR00081">
    <property type="entry name" value="GDHRDH"/>
</dbReference>
<dbReference type="InterPro" id="IPR050259">
    <property type="entry name" value="SDR"/>
</dbReference>
<dbReference type="SUPFAM" id="SSF51735">
    <property type="entry name" value="NAD(P)-binding Rossmann-fold domains"/>
    <property type="match status" value="1"/>
</dbReference>
<evidence type="ECO:0000256" key="3">
    <source>
        <dbReference type="ARBA" id="ARBA00022512"/>
    </source>
</evidence>
<evidence type="ECO:0000256" key="4">
    <source>
        <dbReference type="ARBA" id="ARBA00040781"/>
    </source>
</evidence>
<keyword evidence="7" id="KW-1185">Reference proteome</keyword>
<proteinExistence type="inferred from homology"/>
<sequence>MASSQLAGKTALVTGAGAGIGAAIARNLSAQGAKVVVVDRDGAAAKSVADTLTDAEVCEVDLGDPDQIIARLSGLDEIDILVNNAGLTRVERFTESEPATWDAMWQVNLRAPMLLTQLVVPHMIERGWGRIVFVSTDSARAGGGGECAYSATKAGLLGFAKSLARETAKRGVTSNVICPGLIETAMLQDVASGNPDFMEKLRGGIPMRRLGTADEVASAVDYLCSPLSSYTTGQILSVNGGIVMP</sequence>
<dbReference type="InterPro" id="IPR036291">
    <property type="entry name" value="NAD(P)-bd_dom_sf"/>
</dbReference>
<name>A0ABT4MNP7_GORRU</name>
<accession>A0ABT4MNP7</accession>
<keyword evidence="3" id="KW-0134">Cell wall</keyword>